<sequence length="98" mass="11317">MPNFQDFSQHLAGKTTFSKTDLVRGYHQILMNPDDIPKTEFITPFGLYEFFWDANWFDKRCKSIPKTNGHKAPKADLCICLSGRYFGGQCIGNRSYSR</sequence>
<comment type="caution">
    <text evidence="1">The sequence shown here is derived from an EMBL/GenBank/DDBJ whole genome shotgun (WGS) entry which is preliminary data.</text>
</comment>
<dbReference type="Gene3D" id="3.30.70.270">
    <property type="match status" value="1"/>
</dbReference>
<keyword evidence="2" id="KW-1185">Reference proteome</keyword>
<name>A0AAV4B8C1_9GAST</name>
<protein>
    <recommendedName>
        <fullName evidence="3">Reverse transcriptase domain-containing protein</fullName>
    </recommendedName>
</protein>
<dbReference type="Gene3D" id="3.10.10.10">
    <property type="entry name" value="HIV Type 1 Reverse Transcriptase, subunit A, domain 1"/>
    <property type="match status" value="1"/>
</dbReference>
<evidence type="ECO:0000313" key="1">
    <source>
        <dbReference type="EMBL" id="GFO15073.1"/>
    </source>
</evidence>
<dbReference type="EMBL" id="BLXT01004603">
    <property type="protein sequence ID" value="GFO15073.1"/>
    <property type="molecule type" value="Genomic_DNA"/>
</dbReference>
<dbReference type="Proteomes" id="UP000735302">
    <property type="component" value="Unassembled WGS sequence"/>
</dbReference>
<dbReference type="InterPro" id="IPR043502">
    <property type="entry name" value="DNA/RNA_pol_sf"/>
</dbReference>
<proteinExistence type="predicted"/>
<reference evidence="1 2" key="1">
    <citation type="journal article" date="2021" name="Elife">
        <title>Chloroplast acquisition without the gene transfer in kleptoplastic sea slugs, Plakobranchus ocellatus.</title>
        <authorList>
            <person name="Maeda T."/>
            <person name="Takahashi S."/>
            <person name="Yoshida T."/>
            <person name="Shimamura S."/>
            <person name="Takaki Y."/>
            <person name="Nagai Y."/>
            <person name="Toyoda A."/>
            <person name="Suzuki Y."/>
            <person name="Arimoto A."/>
            <person name="Ishii H."/>
            <person name="Satoh N."/>
            <person name="Nishiyama T."/>
            <person name="Hasebe M."/>
            <person name="Maruyama T."/>
            <person name="Minagawa J."/>
            <person name="Obokata J."/>
            <person name="Shigenobu S."/>
        </authorList>
    </citation>
    <scope>NUCLEOTIDE SEQUENCE [LARGE SCALE GENOMIC DNA]</scope>
</reference>
<accession>A0AAV4B8C1</accession>
<dbReference type="SUPFAM" id="SSF56672">
    <property type="entry name" value="DNA/RNA polymerases"/>
    <property type="match status" value="1"/>
</dbReference>
<dbReference type="AlphaFoldDB" id="A0AAV4B8C1"/>
<evidence type="ECO:0008006" key="3">
    <source>
        <dbReference type="Google" id="ProtNLM"/>
    </source>
</evidence>
<organism evidence="1 2">
    <name type="scientific">Plakobranchus ocellatus</name>
    <dbReference type="NCBI Taxonomy" id="259542"/>
    <lineage>
        <taxon>Eukaryota</taxon>
        <taxon>Metazoa</taxon>
        <taxon>Spiralia</taxon>
        <taxon>Lophotrochozoa</taxon>
        <taxon>Mollusca</taxon>
        <taxon>Gastropoda</taxon>
        <taxon>Heterobranchia</taxon>
        <taxon>Euthyneura</taxon>
        <taxon>Panpulmonata</taxon>
        <taxon>Sacoglossa</taxon>
        <taxon>Placobranchoidea</taxon>
        <taxon>Plakobranchidae</taxon>
        <taxon>Plakobranchus</taxon>
    </lineage>
</organism>
<gene>
    <name evidence="1" type="ORF">PoB_004157800</name>
</gene>
<evidence type="ECO:0000313" key="2">
    <source>
        <dbReference type="Proteomes" id="UP000735302"/>
    </source>
</evidence>
<dbReference type="InterPro" id="IPR043128">
    <property type="entry name" value="Rev_trsase/Diguanyl_cyclase"/>
</dbReference>